<dbReference type="PANTHER" id="PTHR31087:SF131">
    <property type="entry name" value="TRANSLATION INITIATION FACTOR 2B FAMILY PROTEIN, PUTATIVE, EXPRESSED-RELATED"/>
    <property type="match status" value="1"/>
</dbReference>
<dbReference type="SUPFAM" id="SSF54518">
    <property type="entry name" value="Tubby C-terminal domain-like"/>
    <property type="match status" value="1"/>
</dbReference>
<dbReference type="Gene3D" id="2.40.160.200">
    <property type="entry name" value="LURP1-related"/>
    <property type="match status" value="1"/>
</dbReference>
<dbReference type="EMBL" id="JANAVB010016192">
    <property type="protein sequence ID" value="KAJ6832462.1"/>
    <property type="molecule type" value="Genomic_DNA"/>
</dbReference>
<comment type="caution">
    <text evidence="3">The sequence shown here is derived from an EMBL/GenBank/DDBJ whole genome shotgun (WGS) entry which is preliminary data.</text>
</comment>
<feature type="region of interest" description="Disordered" evidence="2">
    <location>
        <begin position="1"/>
        <end position="29"/>
    </location>
</feature>
<dbReference type="PANTHER" id="PTHR31087">
    <property type="match status" value="1"/>
</dbReference>
<dbReference type="Proteomes" id="UP001140949">
    <property type="component" value="Unassembled WGS sequence"/>
</dbReference>
<accession>A0AAX6GV82</accession>
<dbReference type="Pfam" id="PF04525">
    <property type="entry name" value="LOR"/>
    <property type="match status" value="2"/>
</dbReference>
<protein>
    <submittedName>
        <fullName evidence="3">Protein LURP-one-related 8-like</fullName>
    </submittedName>
</protein>
<keyword evidence="4" id="KW-1185">Reference proteome</keyword>
<dbReference type="InterPro" id="IPR025659">
    <property type="entry name" value="Tubby-like_C"/>
</dbReference>
<evidence type="ECO:0000256" key="2">
    <source>
        <dbReference type="SAM" id="MobiDB-lite"/>
    </source>
</evidence>
<reference evidence="3" key="1">
    <citation type="journal article" date="2023" name="GigaByte">
        <title>Genome assembly of the bearded iris, Iris pallida Lam.</title>
        <authorList>
            <person name="Bruccoleri R.E."/>
            <person name="Oakeley E.J."/>
            <person name="Faust A.M.E."/>
            <person name="Altorfer M."/>
            <person name="Dessus-Babus S."/>
            <person name="Burckhardt D."/>
            <person name="Oertli M."/>
            <person name="Naumann U."/>
            <person name="Petersen F."/>
            <person name="Wong J."/>
        </authorList>
    </citation>
    <scope>NUCLEOTIDE SEQUENCE</scope>
    <source>
        <strain evidence="3">GSM-AAB239-AS_SAM_17_03QT</strain>
    </source>
</reference>
<dbReference type="AlphaFoldDB" id="A0AAX6GV82"/>
<feature type="compositionally biased region" description="Low complexity" evidence="2">
    <location>
        <begin position="140"/>
        <end position="156"/>
    </location>
</feature>
<evidence type="ECO:0000313" key="4">
    <source>
        <dbReference type="Proteomes" id="UP001140949"/>
    </source>
</evidence>
<dbReference type="InterPro" id="IPR038595">
    <property type="entry name" value="LOR_sf"/>
</dbReference>
<reference evidence="3" key="2">
    <citation type="submission" date="2023-04" db="EMBL/GenBank/DDBJ databases">
        <authorList>
            <person name="Bruccoleri R.E."/>
            <person name="Oakeley E.J."/>
            <person name="Faust A.-M."/>
            <person name="Dessus-Babus S."/>
            <person name="Altorfer M."/>
            <person name="Burckhardt D."/>
            <person name="Oertli M."/>
            <person name="Naumann U."/>
            <person name="Petersen F."/>
            <person name="Wong J."/>
        </authorList>
    </citation>
    <scope>NUCLEOTIDE SEQUENCE</scope>
    <source>
        <strain evidence="3">GSM-AAB239-AS_SAM_17_03QT</strain>
        <tissue evidence="3">Leaf</tissue>
    </source>
</reference>
<name>A0AAX6GV82_IRIPA</name>
<evidence type="ECO:0000256" key="1">
    <source>
        <dbReference type="ARBA" id="ARBA00005437"/>
    </source>
</evidence>
<feature type="region of interest" description="Disordered" evidence="2">
    <location>
        <begin position="140"/>
        <end position="171"/>
    </location>
</feature>
<comment type="similarity">
    <text evidence="1">Belongs to the LOR family.</text>
</comment>
<sequence length="248" mass="26368">MTRVYPKAGGGGVVECGDDGGGRREEEDEEEEVLTVWRRSLLLNGKGFTVFDGKGDLVFRVDNYASDNKGEVVLMDAAGKPLLTIRRKKLSLGEHWLIYEGEETSNPLFSAKKHINLLQPKSLAHVAPCTGGGSACASPSSSPVATPFSPSSSSGGSPRGGGTASSPKAPSTAYEVEGSYSQRCCVLYDGQRRRLAEIRRKEPPKGGIAFGLDVFQLVVQPGFDRATAMAVVILLEQMCGSKGSLIKS</sequence>
<dbReference type="InterPro" id="IPR007612">
    <property type="entry name" value="LOR"/>
</dbReference>
<gene>
    <name evidence="3" type="ORF">M6B38_344625</name>
</gene>
<proteinExistence type="inferred from homology"/>
<evidence type="ECO:0000313" key="3">
    <source>
        <dbReference type="EMBL" id="KAJ6832462.1"/>
    </source>
</evidence>
<organism evidence="3 4">
    <name type="scientific">Iris pallida</name>
    <name type="common">Sweet iris</name>
    <dbReference type="NCBI Taxonomy" id="29817"/>
    <lineage>
        <taxon>Eukaryota</taxon>
        <taxon>Viridiplantae</taxon>
        <taxon>Streptophyta</taxon>
        <taxon>Embryophyta</taxon>
        <taxon>Tracheophyta</taxon>
        <taxon>Spermatophyta</taxon>
        <taxon>Magnoliopsida</taxon>
        <taxon>Liliopsida</taxon>
        <taxon>Asparagales</taxon>
        <taxon>Iridaceae</taxon>
        <taxon>Iridoideae</taxon>
        <taxon>Irideae</taxon>
        <taxon>Iris</taxon>
    </lineage>
</organism>